<dbReference type="PANTHER" id="PTHR45766:SF6">
    <property type="entry name" value="SWI_SNF-RELATED MATRIX-ASSOCIATED ACTIN-DEPENDENT REGULATOR OF CHROMATIN SUBFAMILY A-LIKE PROTEIN 1"/>
    <property type="match status" value="1"/>
</dbReference>
<proteinExistence type="predicted"/>
<keyword evidence="1" id="KW-0378">Hydrolase</keyword>
<evidence type="ECO:0000259" key="2">
    <source>
        <dbReference type="SMART" id="SM00487"/>
    </source>
</evidence>
<gene>
    <name evidence="3" type="ORF">WCD41_06600</name>
</gene>
<evidence type="ECO:0000313" key="3">
    <source>
        <dbReference type="EMBL" id="MEJ2886115.1"/>
    </source>
</evidence>
<evidence type="ECO:0000256" key="1">
    <source>
        <dbReference type="ARBA" id="ARBA00022801"/>
    </source>
</evidence>
<dbReference type="InterPro" id="IPR027417">
    <property type="entry name" value="P-loop_NTPase"/>
</dbReference>
<reference evidence="3 4" key="1">
    <citation type="submission" date="2024-03" db="EMBL/GenBank/DDBJ databases">
        <title>Actinomycetospora sp. OC33-EN06, a novel actinomycete isolated from wild orchid (Aerides multiflora).</title>
        <authorList>
            <person name="Suriyachadkun C."/>
        </authorList>
    </citation>
    <scope>NUCLEOTIDE SEQUENCE [LARGE SCALE GENOMIC DNA]</scope>
    <source>
        <strain evidence="3 4">OC33-EN06</strain>
    </source>
</reference>
<dbReference type="InterPro" id="IPR014001">
    <property type="entry name" value="Helicase_ATP-bd"/>
</dbReference>
<dbReference type="EMBL" id="JBBEGL010000002">
    <property type="protein sequence ID" value="MEJ2886115.1"/>
    <property type="molecule type" value="Genomic_DNA"/>
</dbReference>
<organism evidence="3 4">
    <name type="scientific">Actinomycetospora aeridis</name>
    <dbReference type="NCBI Taxonomy" id="3129231"/>
    <lineage>
        <taxon>Bacteria</taxon>
        <taxon>Bacillati</taxon>
        <taxon>Actinomycetota</taxon>
        <taxon>Actinomycetes</taxon>
        <taxon>Pseudonocardiales</taxon>
        <taxon>Pseudonocardiaceae</taxon>
        <taxon>Actinomycetospora</taxon>
    </lineage>
</organism>
<name>A0ABU8N156_9PSEU</name>
<evidence type="ECO:0000313" key="4">
    <source>
        <dbReference type="Proteomes" id="UP001370100"/>
    </source>
</evidence>
<dbReference type="Proteomes" id="UP001370100">
    <property type="component" value="Unassembled WGS sequence"/>
</dbReference>
<dbReference type="PANTHER" id="PTHR45766">
    <property type="entry name" value="DNA ANNEALING HELICASE AND ENDONUCLEASE ZRANB3 FAMILY MEMBER"/>
    <property type="match status" value="1"/>
</dbReference>
<dbReference type="SMART" id="SM00487">
    <property type="entry name" value="DEXDc"/>
    <property type="match status" value="1"/>
</dbReference>
<comment type="caution">
    <text evidence="3">The sequence shown here is derived from an EMBL/GenBank/DDBJ whole genome shotgun (WGS) entry which is preliminary data.</text>
</comment>
<sequence length="488" mass="53889">MTAVDSLAGVSTLGDPGSAASVAAGPSFSAFLAARRQLDAAGGFEPTAMPDHLFDFQRDLVQWAVRQGRAALFADCGLGKSPMALAWAENVLRHTGKPVLVLTPLAVSFQLEHEAGKFGHDAGTSRDGSVPAGITITNYERLEHFDTHRFGGVVCDESSALKAFDGKRRALVTEFLRTHQYRLLDTATAAPNDYTELGTSSEALGHLGFMDMLARFFTNAMHTSTHRVGWRRTHGAPAAMERQAYRLKGHAEDAFWRWVASWARAVRRPSDLGFSDDGYELPPLNERTHVIEATETREGALFDVPAQGLHEQREESRRTITERCEFAAQVLADADVAVAWCQLNDEGRLLTRLIDGAVEVSGSDPIDAKEEKLAAFGRGDIRCLVTKSSVGAWGLNWQHCHDTTVFPSHSWEQYYQLVHRFQRYGQQDPVTVHRIVTEGGRASLDSLERKAGQADRMFDALTAHMRDALTIRRSEEHPNAVEVPPWAS</sequence>
<accession>A0ABU8N156</accession>
<dbReference type="SUPFAM" id="SSF52540">
    <property type="entry name" value="P-loop containing nucleoside triphosphate hydrolases"/>
    <property type="match status" value="2"/>
</dbReference>
<dbReference type="RefSeq" id="WP_337712603.1">
    <property type="nucleotide sequence ID" value="NZ_JBBEGL010000002.1"/>
</dbReference>
<feature type="domain" description="Helicase ATP-binding" evidence="2">
    <location>
        <begin position="49"/>
        <end position="227"/>
    </location>
</feature>
<protein>
    <recommendedName>
        <fullName evidence="2">Helicase ATP-binding domain-containing protein</fullName>
    </recommendedName>
</protein>
<dbReference type="Gene3D" id="3.40.50.300">
    <property type="entry name" value="P-loop containing nucleotide triphosphate hydrolases"/>
    <property type="match status" value="2"/>
</dbReference>
<keyword evidence="4" id="KW-1185">Reference proteome</keyword>